<dbReference type="EMBL" id="RKMG01000032">
    <property type="protein sequence ID" value="RPA57128.1"/>
    <property type="molecule type" value="Genomic_DNA"/>
</dbReference>
<feature type="domain" description="MurNAc-LAA" evidence="1">
    <location>
        <begin position="13"/>
        <end position="167"/>
    </location>
</feature>
<dbReference type="OrthoDB" id="2195319at2"/>
<dbReference type="InterPro" id="IPR002508">
    <property type="entry name" value="MurNAc-LAA_cat"/>
</dbReference>
<reference evidence="2 3" key="1">
    <citation type="submission" date="2018-11" db="EMBL/GenBank/DDBJ databases">
        <title>Aerococcus sp. SJQ22, whole genome shotgun sequence.</title>
        <authorList>
            <person name="Sun L."/>
            <person name="Gao X."/>
            <person name="Chen W."/>
            <person name="Huang K."/>
        </authorList>
    </citation>
    <scope>NUCLEOTIDE SEQUENCE [LARGE SCALE GENOMIC DNA]</scope>
    <source>
        <strain evidence="2 3">SJQ22</strain>
    </source>
</reference>
<dbReference type="Gene3D" id="3.40.630.40">
    <property type="entry name" value="Zn-dependent exopeptidases"/>
    <property type="match status" value="1"/>
</dbReference>
<evidence type="ECO:0000313" key="3">
    <source>
        <dbReference type="Proteomes" id="UP000273977"/>
    </source>
</evidence>
<accession>A0A3N4G4S2</accession>
<proteinExistence type="predicted"/>
<organism evidence="2 3">
    <name type="scientific">Aerococcus agrisoli</name>
    <dbReference type="NCBI Taxonomy" id="2487350"/>
    <lineage>
        <taxon>Bacteria</taxon>
        <taxon>Bacillati</taxon>
        <taxon>Bacillota</taxon>
        <taxon>Bacilli</taxon>
        <taxon>Lactobacillales</taxon>
        <taxon>Aerococcaceae</taxon>
        <taxon>Aerococcus</taxon>
    </lineage>
</organism>
<dbReference type="GO" id="GO:0009253">
    <property type="term" value="P:peptidoglycan catabolic process"/>
    <property type="evidence" value="ECO:0007669"/>
    <property type="project" value="InterPro"/>
</dbReference>
<dbReference type="RefSeq" id="WP_123781070.1">
    <property type="nucleotide sequence ID" value="NZ_RKMG01000032.1"/>
</dbReference>
<dbReference type="SUPFAM" id="SSF53187">
    <property type="entry name" value="Zn-dependent exopeptidases"/>
    <property type="match status" value="1"/>
</dbReference>
<dbReference type="Proteomes" id="UP000273977">
    <property type="component" value="Unassembled WGS sequence"/>
</dbReference>
<evidence type="ECO:0000259" key="1">
    <source>
        <dbReference type="Pfam" id="PF01520"/>
    </source>
</evidence>
<name>A0A3N4G4S2_9LACT</name>
<dbReference type="AlphaFoldDB" id="A0A3N4G4S2"/>
<evidence type="ECO:0000313" key="2">
    <source>
        <dbReference type="EMBL" id="RPA57128.1"/>
    </source>
</evidence>
<keyword evidence="3" id="KW-1185">Reference proteome</keyword>
<comment type="caution">
    <text evidence="2">The sequence shown here is derived from an EMBL/GenBank/DDBJ whole genome shotgun (WGS) entry which is preliminary data.</text>
</comment>
<protein>
    <recommendedName>
        <fullName evidence="1">MurNAc-LAA domain-containing protein</fullName>
    </recommendedName>
</protein>
<dbReference type="Pfam" id="PF01520">
    <property type="entry name" value="Amidase_3"/>
    <property type="match status" value="1"/>
</dbReference>
<sequence>MKTTTVHQYAGLLIAFGHGNGDPGCVSGQFTEADMVRKLKPYLQRWANDANLKIAFYMDNLYQHAADMKKYADWIVVEIHMDAAAKPQQGGHLIIHRDYQPDAIDDNLIMVIKNHFGLVTRNELGLSKRDDLLNLNNARNWGINYRLMELFFLAEPTDRAYYLENLDLISKHLIEAVVGKAIADDKVCICTN</sequence>
<dbReference type="GO" id="GO:0008745">
    <property type="term" value="F:N-acetylmuramoyl-L-alanine amidase activity"/>
    <property type="evidence" value="ECO:0007669"/>
    <property type="project" value="InterPro"/>
</dbReference>
<gene>
    <name evidence="2" type="ORF">EF384_08365</name>
</gene>